<feature type="transmembrane region" description="Helical" evidence="1">
    <location>
        <begin position="132"/>
        <end position="152"/>
    </location>
</feature>
<protein>
    <submittedName>
        <fullName evidence="2">Uncharacterized protein</fullName>
    </submittedName>
</protein>
<name>A0A6J4GQT1_9FLAO</name>
<keyword evidence="1" id="KW-0812">Transmembrane</keyword>
<proteinExistence type="predicted"/>
<organism evidence="2 3">
    <name type="scientific">Flavobacterium bizetiae</name>
    <dbReference type="NCBI Taxonomy" id="2704140"/>
    <lineage>
        <taxon>Bacteria</taxon>
        <taxon>Pseudomonadati</taxon>
        <taxon>Bacteroidota</taxon>
        <taxon>Flavobacteriia</taxon>
        <taxon>Flavobacteriales</taxon>
        <taxon>Flavobacteriaceae</taxon>
        <taxon>Flavobacterium</taxon>
    </lineage>
</organism>
<sequence>MEEKSLVIKAIDYIKKDCNDFEIRNFLMQEGAVEDEVDDILQKARGILEEREVEMNNKKYRVFFLLFLALFVSNFYYFLFILPVKIESASILYSLLGSILICLFGILAIVYFGSWSKDKLRKRGSINLKFDVLLFSMAFPVLIMYFIINSVFENVAEDMLKMNKVEVVGIVMAYAVTKKTVSGRITDIRIGVEFNTLDGERIIADKKVLSYELNQIYEGQEVNVIYSKTNPHNNDVLLF</sequence>
<dbReference type="AlphaFoldDB" id="A0A6J4GQT1"/>
<gene>
    <name evidence="2" type="ORF">FLA105534_03567</name>
</gene>
<evidence type="ECO:0000313" key="3">
    <source>
        <dbReference type="Proteomes" id="UP000479938"/>
    </source>
</evidence>
<accession>A0A6J4GQT1</accession>
<dbReference type="RefSeq" id="WP_173972048.1">
    <property type="nucleotide sequence ID" value="NZ_CADCSU010000125.1"/>
</dbReference>
<evidence type="ECO:0000313" key="2">
    <source>
        <dbReference type="EMBL" id="CAA9201355.1"/>
    </source>
</evidence>
<dbReference type="Proteomes" id="UP000479938">
    <property type="component" value="Unassembled WGS sequence"/>
</dbReference>
<dbReference type="EMBL" id="CADCSU010000125">
    <property type="protein sequence ID" value="CAA9201355.1"/>
    <property type="molecule type" value="Genomic_DNA"/>
</dbReference>
<feature type="transmembrane region" description="Helical" evidence="1">
    <location>
        <begin position="91"/>
        <end position="112"/>
    </location>
</feature>
<keyword evidence="1" id="KW-0472">Membrane</keyword>
<keyword evidence="3" id="KW-1185">Reference proteome</keyword>
<feature type="transmembrane region" description="Helical" evidence="1">
    <location>
        <begin position="60"/>
        <end position="79"/>
    </location>
</feature>
<keyword evidence="1" id="KW-1133">Transmembrane helix</keyword>
<reference evidence="2 3" key="1">
    <citation type="submission" date="2020-02" db="EMBL/GenBank/DDBJ databases">
        <authorList>
            <person name="Criscuolo A."/>
        </authorList>
    </citation>
    <scope>NUCLEOTIDE SEQUENCE [LARGE SCALE GENOMIC DNA]</scope>
    <source>
        <strain evidence="2">CIP105534</strain>
    </source>
</reference>
<evidence type="ECO:0000256" key="1">
    <source>
        <dbReference type="SAM" id="Phobius"/>
    </source>
</evidence>